<dbReference type="AlphaFoldDB" id="A0A183IWN9"/>
<feature type="transmembrane region" description="Helical" evidence="6">
    <location>
        <begin position="12"/>
        <end position="31"/>
    </location>
</feature>
<reference evidence="7 8" key="2">
    <citation type="submission" date="2018-11" db="EMBL/GenBank/DDBJ databases">
        <authorList>
            <consortium name="Pathogen Informatics"/>
        </authorList>
    </citation>
    <scope>NUCLEOTIDE SEQUENCE [LARGE SCALE GENOMIC DNA]</scope>
</reference>
<comment type="subcellular location">
    <subcellularLocation>
        <location evidence="1">Secreted</location>
    </subcellularLocation>
</comment>
<dbReference type="Proteomes" id="UP000270296">
    <property type="component" value="Unassembled WGS sequence"/>
</dbReference>
<dbReference type="Pfam" id="PF03227">
    <property type="entry name" value="GILT"/>
    <property type="match status" value="1"/>
</dbReference>
<reference evidence="9" key="1">
    <citation type="submission" date="2016-06" db="UniProtKB">
        <authorList>
            <consortium name="WormBaseParasite"/>
        </authorList>
    </citation>
    <scope>IDENTIFICATION</scope>
</reference>
<keyword evidence="6" id="KW-0472">Membrane</keyword>
<dbReference type="PANTHER" id="PTHR13234">
    <property type="entry name" value="GAMMA-INTERFERON INDUCIBLE LYSOSOMAL THIOL REDUCTASE GILT"/>
    <property type="match status" value="1"/>
</dbReference>
<sequence>MASARIGLRGRKGIFGVLLVAVLLLLLYYRLQLVDSGSASSKAKVLEGGETVKLVAKVIVEVYFSSLCPDSTLFFAEQLVPFWRTRFHNFVQLVLVPYGKASFATDRQGKTTFLCQHGPDECYLNKAMTCAIELLQPDVTDTLKIISCLQGSEPKNVLKCTANTKLTTAQMQKCIDGQTGDDMLKRMGKKTDSVGKKLLYIPTIYINGRANKNAEFHLHAELCKVLPVRERKLCLEHKV</sequence>
<keyword evidence="4" id="KW-0732">Signal</keyword>
<evidence type="ECO:0000256" key="6">
    <source>
        <dbReference type="SAM" id="Phobius"/>
    </source>
</evidence>
<keyword evidence="5" id="KW-0325">Glycoprotein</keyword>
<keyword evidence="3" id="KW-0964">Secreted</keyword>
<organism evidence="9">
    <name type="scientific">Soboliphyme baturini</name>
    <dbReference type="NCBI Taxonomy" id="241478"/>
    <lineage>
        <taxon>Eukaryota</taxon>
        <taxon>Metazoa</taxon>
        <taxon>Ecdysozoa</taxon>
        <taxon>Nematoda</taxon>
        <taxon>Enoplea</taxon>
        <taxon>Dorylaimia</taxon>
        <taxon>Dioctophymatida</taxon>
        <taxon>Dioctophymatoidea</taxon>
        <taxon>Soboliphymatidae</taxon>
        <taxon>Soboliphyme</taxon>
    </lineage>
</organism>
<name>A0A183IWN9_9BILA</name>
<evidence type="ECO:0000313" key="8">
    <source>
        <dbReference type="Proteomes" id="UP000270296"/>
    </source>
</evidence>
<evidence type="ECO:0000313" key="9">
    <source>
        <dbReference type="WBParaSite" id="SBAD_0000833501-mRNA-1"/>
    </source>
</evidence>
<dbReference type="WBParaSite" id="SBAD_0000833501-mRNA-1">
    <property type="protein sequence ID" value="SBAD_0000833501-mRNA-1"/>
    <property type="gene ID" value="SBAD_0000833501"/>
</dbReference>
<evidence type="ECO:0000256" key="5">
    <source>
        <dbReference type="ARBA" id="ARBA00023180"/>
    </source>
</evidence>
<comment type="similarity">
    <text evidence="2">Belongs to the GILT family.</text>
</comment>
<evidence type="ECO:0000256" key="3">
    <source>
        <dbReference type="ARBA" id="ARBA00022525"/>
    </source>
</evidence>
<evidence type="ECO:0000256" key="2">
    <source>
        <dbReference type="ARBA" id="ARBA00005679"/>
    </source>
</evidence>
<keyword evidence="6" id="KW-0812">Transmembrane</keyword>
<gene>
    <name evidence="7" type="ORF">SBAD_LOCUS8036</name>
</gene>
<dbReference type="GO" id="GO:0016671">
    <property type="term" value="F:oxidoreductase activity, acting on a sulfur group of donors, disulfide as acceptor"/>
    <property type="evidence" value="ECO:0007669"/>
    <property type="project" value="InterPro"/>
</dbReference>
<dbReference type="EMBL" id="UZAM01011183">
    <property type="protein sequence ID" value="VDP15104.1"/>
    <property type="molecule type" value="Genomic_DNA"/>
</dbReference>
<evidence type="ECO:0000256" key="4">
    <source>
        <dbReference type="ARBA" id="ARBA00022729"/>
    </source>
</evidence>
<evidence type="ECO:0000256" key="1">
    <source>
        <dbReference type="ARBA" id="ARBA00004613"/>
    </source>
</evidence>
<keyword evidence="8" id="KW-1185">Reference proteome</keyword>
<dbReference type="OrthoDB" id="958254at2759"/>
<keyword evidence="6" id="KW-1133">Transmembrane helix</keyword>
<dbReference type="PANTHER" id="PTHR13234:SF8">
    <property type="entry name" value="GAMMA-INTERFERON-INDUCIBLE LYSOSOMAL THIOL REDUCTASE"/>
    <property type="match status" value="1"/>
</dbReference>
<protein>
    <submittedName>
        <fullName evidence="9">Gamma-interferon inducible lysosomal thiol reductase</fullName>
    </submittedName>
</protein>
<dbReference type="GO" id="GO:0005576">
    <property type="term" value="C:extracellular region"/>
    <property type="evidence" value="ECO:0007669"/>
    <property type="project" value="UniProtKB-SubCell"/>
</dbReference>
<evidence type="ECO:0000313" key="7">
    <source>
        <dbReference type="EMBL" id="VDP15104.1"/>
    </source>
</evidence>
<accession>A0A183IWN9</accession>
<dbReference type="Gene3D" id="3.40.30.10">
    <property type="entry name" value="Glutaredoxin"/>
    <property type="match status" value="1"/>
</dbReference>
<dbReference type="InterPro" id="IPR004911">
    <property type="entry name" value="Interferon-induced_GILT"/>
</dbReference>
<proteinExistence type="inferred from homology"/>